<feature type="domain" description="4Fe-4S ferredoxin-type" evidence="1">
    <location>
        <begin position="5"/>
        <end position="35"/>
    </location>
</feature>
<protein>
    <recommendedName>
        <fullName evidence="1">4Fe-4S ferredoxin-type domain-containing protein</fullName>
    </recommendedName>
</protein>
<dbReference type="PROSITE" id="PS51379">
    <property type="entry name" value="4FE4S_FER_2"/>
    <property type="match status" value="1"/>
</dbReference>
<reference evidence="2 3" key="1">
    <citation type="submission" date="2024-04" db="EMBL/GenBank/DDBJ databases">
        <title>Human intestinal bacterial collection.</title>
        <authorList>
            <person name="Pauvert C."/>
            <person name="Hitch T.C.A."/>
            <person name="Clavel T."/>
        </authorList>
    </citation>
    <scope>NUCLEOTIDE SEQUENCE [LARGE SCALE GENOMIC DNA]</scope>
    <source>
        <strain evidence="2 3">CLA-KB-H42</strain>
    </source>
</reference>
<name>A0ABV1J8K6_9ACTN</name>
<evidence type="ECO:0000313" key="3">
    <source>
        <dbReference type="Proteomes" id="UP001487305"/>
    </source>
</evidence>
<dbReference type="InterPro" id="IPR017896">
    <property type="entry name" value="4Fe4S_Fe-S-bd"/>
</dbReference>
<comment type="caution">
    <text evidence="2">The sequence shown here is derived from an EMBL/GenBank/DDBJ whole genome shotgun (WGS) entry which is preliminary data.</text>
</comment>
<dbReference type="EMBL" id="JBBNOP010000001">
    <property type="protein sequence ID" value="MEQ3361403.1"/>
    <property type="molecule type" value="Genomic_DNA"/>
</dbReference>
<evidence type="ECO:0000313" key="2">
    <source>
        <dbReference type="EMBL" id="MEQ3361403.1"/>
    </source>
</evidence>
<dbReference type="Proteomes" id="UP001487305">
    <property type="component" value="Unassembled WGS sequence"/>
</dbReference>
<evidence type="ECO:0000259" key="1">
    <source>
        <dbReference type="PROSITE" id="PS51379"/>
    </source>
</evidence>
<gene>
    <name evidence="2" type="ORF">AAA083_00275</name>
</gene>
<proteinExistence type="predicted"/>
<dbReference type="SUPFAM" id="SSF54862">
    <property type="entry name" value="4Fe-4S ferredoxins"/>
    <property type="match status" value="1"/>
</dbReference>
<dbReference type="Gene3D" id="3.30.70.20">
    <property type="match status" value="1"/>
</dbReference>
<organism evidence="2 3">
    <name type="scientific">Raoultibacter massiliensis</name>
    <dbReference type="NCBI Taxonomy" id="1852371"/>
    <lineage>
        <taxon>Bacteria</taxon>
        <taxon>Bacillati</taxon>
        <taxon>Actinomycetota</taxon>
        <taxon>Coriobacteriia</taxon>
        <taxon>Eggerthellales</taxon>
        <taxon>Eggerthellaceae</taxon>
        <taxon>Raoultibacter</taxon>
    </lineage>
</organism>
<sequence>MAERIGFFVNTDYCNGCQACQVACREINRVPFGETWLTVIRDKPKMRGKEKLQMRFAHIPELDKCALCLKEEEEPYCQAICPSRCLKVGYYRDMAPVLADSDDRWSVSVATAESEG</sequence>
<accession>A0ABV1J8K6</accession>
<keyword evidence="3" id="KW-1185">Reference proteome</keyword>
<dbReference type="RefSeq" id="WP_102375648.1">
    <property type="nucleotide sequence ID" value="NZ_DBFADM010000002.1"/>
</dbReference>